<comment type="similarity">
    <text evidence="1 2">Belongs to the small heat shock protein (HSP20) family.</text>
</comment>
<dbReference type="CDD" id="cd06464">
    <property type="entry name" value="ACD_sHsps-like"/>
    <property type="match status" value="1"/>
</dbReference>
<dbReference type="EMBL" id="CP013099">
    <property type="protein sequence ID" value="ALP52001.1"/>
    <property type="molecule type" value="Genomic_DNA"/>
</dbReference>
<dbReference type="Gene3D" id="2.60.40.790">
    <property type="match status" value="1"/>
</dbReference>
<dbReference type="InterPro" id="IPR007052">
    <property type="entry name" value="CS_dom"/>
</dbReference>
<name>A0A0S2TA60_9GAMM</name>
<dbReference type="PANTHER" id="PTHR11527">
    <property type="entry name" value="HEAT-SHOCK PROTEIN 20 FAMILY MEMBER"/>
    <property type="match status" value="1"/>
</dbReference>
<evidence type="ECO:0000256" key="3">
    <source>
        <dbReference type="SAM" id="MobiDB-lite"/>
    </source>
</evidence>
<organism evidence="6 7">
    <name type="scientific">Candidatus Tenderia electrophaga</name>
    <dbReference type="NCBI Taxonomy" id="1748243"/>
    <lineage>
        <taxon>Bacteria</taxon>
        <taxon>Pseudomonadati</taxon>
        <taxon>Pseudomonadota</taxon>
        <taxon>Gammaproteobacteria</taxon>
        <taxon>Candidatus Tenderiales</taxon>
        <taxon>Candidatus Tenderiaceae</taxon>
        <taxon>Candidatus Tenderia</taxon>
    </lineage>
</organism>
<dbReference type="Pfam" id="PF00011">
    <property type="entry name" value="HSP20"/>
    <property type="match status" value="1"/>
</dbReference>
<dbReference type="PROSITE" id="PS51203">
    <property type="entry name" value="CS"/>
    <property type="match status" value="1"/>
</dbReference>
<dbReference type="KEGG" id="tee:Tel_01960"/>
<feature type="domain" description="CS" evidence="5">
    <location>
        <begin position="64"/>
        <end position="170"/>
    </location>
</feature>
<dbReference type="SUPFAM" id="SSF49764">
    <property type="entry name" value="HSP20-like chaperones"/>
    <property type="match status" value="1"/>
</dbReference>
<evidence type="ECO:0000313" key="6">
    <source>
        <dbReference type="EMBL" id="ALP52001.1"/>
    </source>
</evidence>
<dbReference type="InterPro" id="IPR002068">
    <property type="entry name" value="A-crystallin/Hsp20_dom"/>
</dbReference>
<reference evidence="6" key="1">
    <citation type="submission" date="2015-10" db="EMBL/GenBank/DDBJ databases">
        <title>Description of Candidatus Tenderia electrophaga gen. nov, sp. nov., an Uncultivated Electroautotroph from a Biocathode Enrichment.</title>
        <authorList>
            <person name="Eddie B.J."/>
            <person name="Malanoski A.P."/>
            <person name="Wang Z."/>
            <person name="Hall R.J."/>
            <person name="Oh S.D."/>
            <person name="Heiner C."/>
            <person name="Lin B."/>
            <person name="Strycharz-Glaven S.M."/>
        </authorList>
    </citation>
    <scope>NUCLEOTIDE SEQUENCE [LARGE SCALE GENOMIC DNA]</scope>
    <source>
        <strain evidence="6">NRL1</strain>
    </source>
</reference>
<feature type="domain" description="SHSP" evidence="4">
    <location>
        <begin position="60"/>
        <end position="170"/>
    </location>
</feature>
<feature type="compositionally biased region" description="Basic and acidic residues" evidence="3">
    <location>
        <begin position="1"/>
        <end position="10"/>
    </location>
</feature>
<dbReference type="STRING" id="1748243.Tel_01960"/>
<accession>A0A0S2TA60</accession>
<dbReference type="InterPro" id="IPR031107">
    <property type="entry name" value="Small_HSP"/>
</dbReference>
<dbReference type="InterPro" id="IPR008978">
    <property type="entry name" value="HSP20-like_chaperone"/>
</dbReference>
<proteinExistence type="inferred from homology"/>
<sequence length="170" mass="19067">MAKSEKKDVAKSGGQELQSGAGRGLSPFEDMERMFETFFGQSWPRRFMRPFEMDWGNLPAPFEGRTPKVDVINRDKEVVIKAELPGVKKEDLDISVSDDSVTIRASTKHERKEEEGEYYRRETSSGEFVRTLALPAEVDGAKAKAEFKDGVLELTAPKVVASKRHKVSVS</sequence>
<evidence type="ECO:0000259" key="4">
    <source>
        <dbReference type="PROSITE" id="PS01031"/>
    </source>
</evidence>
<evidence type="ECO:0000256" key="2">
    <source>
        <dbReference type="RuleBase" id="RU003616"/>
    </source>
</evidence>
<evidence type="ECO:0000259" key="5">
    <source>
        <dbReference type="PROSITE" id="PS51203"/>
    </source>
</evidence>
<evidence type="ECO:0000256" key="1">
    <source>
        <dbReference type="PROSITE-ProRule" id="PRU00285"/>
    </source>
</evidence>
<gene>
    <name evidence="6" type="ORF">Tel_01960</name>
</gene>
<dbReference type="Proteomes" id="UP000055136">
    <property type="component" value="Chromosome"/>
</dbReference>
<evidence type="ECO:0000313" key="7">
    <source>
        <dbReference type="Proteomes" id="UP000055136"/>
    </source>
</evidence>
<dbReference type="AlphaFoldDB" id="A0A0S2TA60"/>
<protein>
    <submittedName>
        <fullName evidence="6">Heat-shock protein Hsp20</fullName>
    </submittedName>
</protein>
<keyword evidence="7" id="KW-1185">Reference proteome</keyword>
<feature type="region of interest" description="Disordered" evidence="3">
    <location>
        <begin position="1"/>
        <end position="26"/>
    </location>
</feature>
<dbReference type="PROSITE" id="PS01031">
    <property type="entry name" value="SHSP"/>
    <property type="match status" value="1"/>
</dbReference>